<keyword evidence="1" id="KW-1133">Transmembrane helix</keyword>
<reference evidence="3" key="1">
    <citation type="journal article" date="2019" name="Int. J. Syst. Evol. Microbiol.">
        <title>The Global Catalogue of Microorganisms (GCM) 10K type strain sequencing project: providing services to taxonomists for standard genome sequencing and annotation.</title>
        <authorList>
            <consortium name="The Broad Institute Genomics Platform"/>
            <consortium name="The Broad Institute Genome Sequencing Center for Infectious Disease"/>
            <person name="Wu L."/>
            <person name="Ma J."/>
        </authorList>
    </citation>
    <scope>NUCLEOTIDE SEQUENCE [LARGE SCALE GENOMIC DNA]</scope>
    <source>
        <strain evidence="3">CGMCC 1.13681</strain>
    </source>
</reference>
<keyword evidence="1" id="KW-0472">Membrane</keyword>
<comment type="caution">
    <text evidence="2">The sequence shown here is derived from an EMBL/GenBank/DDBJ whole genome shotgun (WGS) entry which is preliminary data.</text>
</comment>
<protein>
    <recommendedName>
        <fullName evidence="4">Integral membrane protein</fullName>
    </recommendedName>
</protein>
<evidence type="ECO:0000256" key="1">
    <source>
        <dbReference type="SAM" id="Phobius"/>
    </source>
</evidence>
<feature type="transmembrane region" description="Helical" evidence="1">
    <location>
        <begin position="77"/>
        <end position="99"/>
    </location>
</feature>
<gene>
    <name evidence="2" type="ORF">ACFQLX_03890</name>
</gene>
<dbReference type="RefSeq" id="WP_386411916.1">
    <property type="nucleotide sequence ID" value="NZ_JBHSZO010000004.1"/>
</dbReference>
<organism evidence="2 3">
    <name type="scientific">Streptomyces polyrhachis</name>
    <dbReference type="NCBI Taxonomy" id="1282885"/>
    <lineage>
        <taxon>Bacteria</taxon>
        <taxon>Bacillati</taxon>
        <taxon>Actinomycetota</taxon>
        <taxon>Actinomycetes</taxon>
        <taxon>Kitasatosporales</taxon>
        <taxon>Streptomycetaceae</taxon>
        <taxon>Streptomyces</taxon>
    </lineage>
</organism>
<keyword evidence="3" id="KW-1185">Reference proteome</keyword>
<evidence type="ECO:0000313" key="2">
    <source>
        <dbReference type="EMBL" id="MFC7217315.1"/>
    </source>
</evidence>
<sequence length="141" mass="14148">MAVVTGVALMLEGVGIAGVQWVMADFLDRQNMSLDGLETGLMSGVVRGGGLLTGGLLCVAGVFALRLALREAAAGRFVRLLLVSVAVVHALLAVVVAALVGWGAFALLAVVGGLVVFTVLAYGPAPADDVRDAPPAVPAVS</sequence>
<evidence type="ECO:0008006" key="4">
    <source>
        <dbReference type="Google" id="ProtNLM"/>
    </source>
</evidence>
<name>A0ABW2G953_9ACTN</name>
<dbReference type="Proteomes" id="UP001596413">
    <property type="component" value="Unassembled WGS sequence"/>
</dbReference>
<feature type="transmembrane region" description="Helical" evidence="1">
    <location>
        <begin position="41"/>
        <end position="65"/>
    </location>
</feature>
<dbReference type="EMBL" id="JBHSZO010000004">
    <property type="protein sequence ID" value="MFC7217315.1"/>
    <property type="molecule type" value="Genomic_DNA"/>
</dbReference>
<evidence type="ECO:0000313" key="3">
    <source>
        <dbReference type="Proteomes" id="UP001596413"/>
    </source>
</evidence>
<accession>A0ABW2G953</accession>
<keyword evidence="1" id="KW-0812">Transmembrane</keyword>
<feature type="transmembrane region" description="Helical" evidence="1">
    <location>
        <begin position="105"/>
        <end position="123"/>
    </location>
</feature>
<proteinExistence type="predicted"/>